<dbReference type="Pfam" id="PF00701">
    <property type="entry name" value="DHDPS"/>
    <property type="match status" value="1"/>
</dbReference>
<evidence type="ECO:0000256" key="8">
    <source>
        <dbReference type="ARBA" id="ARBA00023154"/>
    </source>
</evidence>
<comment type="subunit">
    <text evidence="12">Homotetramer; dimer of dimers.</text>
</comment>
<evidence type="ECO:0000256" key="9">
    <source>
        <dbReference type="ARBA" id="ARBA00023239"/>
    </source>
</evidence>
<name>A0A6N7XG75_9FIRM</name>
<comment type="similarity">
    <text evidence="3 12 13">Belongs to the DapA family.</text>
</comment>
<dbReference type="EMBL" id="VUNE01000003">
    <property type="protein sequence ID" value="MST62613.1"/>
    <property type="molecule type" value="Genomic_DNA"/>
</dbReference>
<dbReference type="HAMAP" id="MF_00418">
    <property type="entry name" value="DapA"/>
    <property type="match status" value="1"/>
</dbReference>
<dbReference type="RefSeq" id="WP_154537995.1">
    <property type="nucleotide sequence ID" value="NZ_JAQYHJ010000132.1"/>
</dbReference>
<dbReference type="PRINTS" id="PR00146">
    <property type="entry name" value="DHPICSNTHASE"/>
</dbReference>
<keyword evidence="7 12" id="KW-0220">Diaminopimelate biosynthesis</keyword>
<evidence type="ECO:0000256" key="13">
    <source>
        <dbReference type="PIRNR" id="PIRNR001365"/>
    </source>
</evidence>
<accession>A0A6N7XG75</accession>
<comment type="catalytic activity">
    <reaction evidence="11 12">
        <text>L-aspartate 4-semialdehyde + pyruvate = (2S,4S)-4-hydroxy-2,3,4,5-tetrahydrodipicolinate + H2O + H(+)</text>
        <dbReference type="Rhea" id="RHEA:34171"/>
        <dbReference type="ChEBI" id="CHEBI:15361"/>
        <dbReference type="ChEBI" id="CHEBI:15377"/>
        <dbReference type="ChEBI" id="CHEBI:15378"/>
        <dbReference type="ChEBI" id="CHEBI:67139"/>
        <dbReference type="ChEBI" id="CHEBI:537519"/>
        <dbReference type="EC" id="4.3.3.7"/>
    </reaction>
</comment>
<feature type="binding site" evidence="12 15">
    <location>
        <position position="48"/>
    </location>
    <ligand>
        <name>pyruvate</name>
        <dbReference type="ChEBI" id="CHEBI:15361"/>
    </ligand>
</feature>
<dbReference type="InterPro" id="IPR002220">
    <property type="entry name" value="DapA-like"/>
</dbReference>
<keyword evidence="8 12" id="KW-0457">Lysine biosynthesis</keyword>
<dbReference type="EC" id="4.3.3.7" evidence="4 12"/>
<gene>
    <name evidence="12" type="primary">dapA</name>
    <name evidence="16" type="ORF">FYJ71_06505</name>
</gene>
<feature type="site" description="Part of a proton relay during catalysis" evidence="12">
    <location>
        <position position="47"/>
    </location>
</feature>
<feature type="site" description="Part of a proton relay during catalysis" evidence="12">
    <location>
        <position position="112"/>
    </location>
</feature>
<dbReference type="InterPro" id="IPR005263">
    <property type="entry name" value="DapA"/>
</dbReference>
<evidence type="ECO:0000256" key="7">
    <source>
        <dbReference type="ARBA" id="ARBA00022915"/>
    </source>
</evidence>
<evidence type="ECO:0000256" key="11">
    <source>
        <dbReference type="ARBA" id="ARBA00047836"/>
    </source>
</evidence>
<dbReference type="CDD" id="cd00950">
    <property type="entry name" value="DHDPS"/>
    <property type="match status" value="1"/>
</dbReference>
<keyword evidence="9 12" id="KW-0456">Lyase</keyword>
<organism evidence="16 17">
    <name type="scientific">Peptostreptococcus porci</name>
    <dbReference type="NCBI Taxonomy" id="2652282"/>
    <lineage>
        <taxon>Bacteria</taxon>
        <taxon>Bacillati</taxon>
        <taxon>Bacillota</taxon>
        <taxon>Clostridia</taxon>
        <taxon>Peptostreptococcales</taxon>
        <taxon>Peptostreptococcaceae</taxon>
        <taxon>Peptostreptococcus</taxon>
    </lineage>
</organism>
<evidence type="ECO:0000256" key="5">
    <source>
        <dbReference type="ARBA" id="ARBA00022490"/>
    </source>
</evidence>
<dbReference type="PROSITE" id="PS00665">
    <property type="entry name" value="DHDPS_1"/>
    <property type="match status" value="1"/>
</dbReference>
<dbReference type="PANTHER" id="PTHR12128:SF66">
    <property type="entry name" value="4-HYDROXY-2-OXOGLUTARATE ALDOLASE, MITOCHONDRIAL"/>
    <property type="match status" value="1"/>
</dbReference>
<dbReference type="GO" id="GO:0008840">
    <property type="term" value="F:4-hydroxy-tetrahydrodipicolinate synthase activity"/>
    <property type="evidence" value="ECO:0007669"/>
    <property type="project" value="UniProtKB-UniRule"/>
</dbReference>
<evidence type="ECO:0000256" key="15">
    <source>
        <dbReference type="PIRSR" id="PIRSR001365-2"/>
    </source>
</evidence>
<evidence type="ECO:0000256" key="4">
    <source>
        <dbReference type="ARBA" id="ARBA00012086"/>
    </source>
</evidence>
<dbReference type="Proteomes" id="UP000440713">
    <property type="component" value="Unassembled WGS sequence"/>
</dbReference>
<evidence type="ECO:0000256" key="1">
    <source>
        <dbReference type="ARBA" id="ARBA00003294"/>
    </source>
</evidence>
<dbReference type="InterPro" id="IPR020624">
    <property type="entry name" value="Schiff_base-form_aldolases_CS"/>
</dbReference>
<keyword evidence="5 12" id="KW-0963">Cytoplasm</keyword>
<proteinExistence type="inferred from homology"/>
<keyword evidence="6 12" id="KW-0028">Amino-acid biosynthesis</keyword>
<comment type="caution">
    <text evidence="16">The sequence shown here is derived from an EMBL/GenBank/DDBJ whole genome shotgun (WGS) entry which is preliminary data.</text>
</comment>
<keyword evidence="17" id="KW-1185">Reference proteome</keyword>
<comment type="subcellular location">
    <subcellularLocation>
        <location evidence="12">Cytoplasm</location>
    </subcellularLocation>
</comment>
<evidence type="ECO:0000256" key="2">
    <source>
        <dbReference type="ARBA" id="ARBA00005120"/>
    </source>
</evidence>
<evidence type="ECO:0000256" key="6">
    <source>
        <dbReference type="ARBA" id="ARBA00022605"/>
    </source>
</evidence>
<dbReference type="UniPathway" id="UPA00034">
    <property type="reaction ID" value="UER00017"/>
</dbReference>
<protein>
    <recommendedName>
        <fullName evidence="4 12">4-hydroxy-tetrahydrodipicolinate synthase</fullName>
        <shortName evidence="12">HTPA synthase</shortName>
        <ecNumber evidence="4 12">4.3.3.7</ecNumber>
    </recommendedName>
</protein>
<dbReference type="InterPro" id="IPR020625">
    <property type="entry name" value="Schiff_base-form_aldolases_AS"/>
</dbReference>
<feature type="active site" description="Proton donor/acceptor" evidence="12 14">
    <location>
        <position position="138"/>
    </location>
</feature>
<evidence type="ECO:0000256" key="12">
    <source>
        <dbReference type="HAMAP-Rule" id="MF_00418"/>
    </source>
</evidence>
<dbReference type="GO" id="GO:0005829">
    <property type="term" value="C:cytosol"/>
    <property type="evidence" value="ECO:0007669"/>
    <property type="project" value="TreeGrafter"/>
</dbReference>
<dbReference type="SMART" id="SM01130">
    <property type="entry name" value="DHDPS"/>
    <property type="match status" value="1"/>
</dbReference>
<dbReference type="PANTHER" id="PTHR12128">
    <property type="entry name" value="DIHYDRODIPICOLINATE SYNTHASE"/>
    <property type="match status" value="1"/>
</dbReference>
<dbReference type="PIRSF" id="PIRSF001365">
    <property type="entry name" value="DHDPS"/>
    <property type="match status" value="1"/>
</dbReference>
<feature type="binding site" evidence="12 15">
    <location>
        <position position="210"/>
    </location>
    <ligand>
        <name>pyruvate</name>
        <dbReference type="ChEBI" id="CHEBI:15361"/>
    </ligand>
</feature>
<evidence type="ECO:0000256" key="10">
    <source>
        <dbReference type="ARBA" id="ARBA00023270"/>
    </source>
</evidence>
<comment type="pathway">
    <text evidence="2 12">Amino-acid biosynthesis; L-lysine biosynthesis via DAP pathway; (S)-tetrahydrodipicolinate from L-aspartate: step 3/4.</text>
</comment>
<dbReference type="Gene3D" id="3.20.20.70">
    <property type="entry name" value="Aldolase class I"/>
    <property type="match status" value="1"/>
</dbReference>
<comment type="caution">
    <text evidence="12">Was originally thought to be a dihydrodipicolinate synthase (DHDPS), catalyzing the condensation of (S)-aspartate-beta-semialdehyde [(S)-ASA] and pyruvate to dihydrodipicolinate (DHDP). However, it was shown in E.coli that the product of the enzymatic reaction is not dihydrodipicolinate but in fact (4S)-4-hydroxy-2,3,4,5-tetrahydro-(2S)-dipicolinic acid (HTPA), and that the consecutive dehydration reaction leading to DHDP is not spontaneous but catalyzed by DapB.</text>
</comment>
<sequence length="302" mass="32851">MTKLFSGVATALATPMLTNGDIDFKAYENLVKFQLESGINGLVVSGTTGEGSTLTIDEKLELLKMTLALRGDKYDCPVILGTGANNTKSAIQQTILAKENGADFALVVTPYYNKTSQQGLIAHYYAIADAADIPIILYNVPGRTGMTIQPETVVELAKHKNIVALKDATGDMKYLSKLKALLGEDSDFVLYSGDDGTFFDFLTHGGNGVISVVSNCTPKAFINVFKQYNKGNIVDSRNLQNALNPFISALFSDVSPTPLKAVLKYMGYGDENFRLPLIPTNEKVRNNVIAEYNSCLKHENNL</sequence>
<dbReference type="GO" id="GO:0019877">
    <property type="term" value="P:diaminopimelate biosynthetic process"/>
    <property type="evidence" value="ECO:0007669"/>
    <property type="project" value="UniProtKB-UniRule"/>
</dbReference>
<dbReference type="AlphaFoldDB" id="A0A6N7XG75"/>
<comment type="function">
    <text evidence="1 12">Catalyzes the condensation of (S)-aspartate-beta-semialdehyde [(S)-ASA] and pyruvate to 4-hydroxy-tetrahydrodipicolinate (HTPA).</text>
</comment>
<evidence type="ECO:0000256" key="14">
    <source>
        <dbReference type="PIRSR" id="PIRSR001365-1"/>
    </source>
</evidence>
<evidence type="ECO:0000313" key="16">
    <source>
        <dbReference type="EMBL" id="MST62613.1"/>
    </source>
</evidence>
<reference evidence="16 17" key="1">
    <citation type="submission" date="2019-08" db="EMBL/GenBank/DDBJ databases">
        <title>In-depth cultivation of the pig gut microbiome towards novel bacterial diversity and tailored functional studies.</title>
        <authorList>
            <person name="Wylensek D."/>
            <person name="Hitch T.C.A."/>
            <person name="Clavel T."/>
        </authorList>
    </citation>
    <scope>NUCLEOTIDE SEQUENCE [LARGE SCALE GENOMIC DNA]</scope>
    <source>
        <strain evidence="16 17">WCA-SAB-591-4A-A</strain>
    </source>
</reference>
<feature type="active site" description="Schiff-base intermediate with substrate" evidence="12 14">
    <location>
        <position position="166"/>
    </location>
</feature>
<dbReference type="GO" id="GO:0009089">
    <property type="term" value="P:lysine biosynthetic process via diaminopimelate"/>
    <property type="evidence" value="ECO:0007669"/>
    <property type="project" value="UniProtKB-UniRule"/>
</dbReference>
<evidence type="ECO:0000313" key="17">
    <source>
        <dbReference type="Proteomes" id="UP000440713"/>
    </source>
</evidence>
<dbReference type="PROSITE" id="PS00666">
    <property type="entry name" value="DHDPS_2"/>
    <property type="match status" value="1"/>
</dbReference>
<dbReference type="NCBIfam" id="TIGR00674">
    <property type="entry name" value="dapA"/>
    <property type="match status" value="1"/>
</dbReference>
<dbReference type="SUPFAM" id="SSF51569">
    <property type="entry name" value="Aldolase"/>
    <property type="match status" value="1"/>
</dbReference>
<dbReference type="InterPro" id="IPR013785">
    <property type="entry name" value="Aldolase_TIM"/>
</dbReference>
<keyword evidence="10 12" id="KW-0704">Schiff base</keyword>
<evidence type="ECO:0000256" key="3">
    <source>
        <dbReference type="ARBA" id="ARBA00007592"/>
    </source>
</evidence>